<dbReference type="InterPro" id="IPR036513">
    <property type="entry name" value="STAS_dom_sf"/>
</dbReference>
<organism evidence="4 5">
    <name type="scientific">Vibrio hippocampi</name>
    <dbReference type="NCBI Taxonomy" id="654686"/>
    <lineage>
        <taxon>Bacteria</taxon>
        <taxon>Pseudomonadati</taxon>
        <taxon>Pseudomonadota</taxon>
        <taxon>Gammaproteobacteria</taxon>
        <taxon>Vibrionales</taxon>
        <taxon>Vibrionaceae</taxon>
        <taxon>Vibrio</taxon>
    </lineage>
</organism>
<dbReference type="PANTHER" id="PTHR33495:SF2">
    <property type="entry name" value="ANTI-SIGMA FACTOR ANTAGONIST TM_1081-RELATED"/>
    <property type="match status" value="1"/>
</dbReference>
<dbReference type="EMBL" id="CAKLCM010000003">
    <property type="protein sequence ID" value="CAH0529954.1"/>
    <property type="molecule type" value="Genomic_DNA"/>
</dbReference>
<accession>A0ABM8ZMZ9</accession>
<dbReference type="PROSITE" id="PS50801">
    <property type="entry name" value="STAS"/>
    <property type="match status" value="1"/>
</dbReference>
<dbReference type="Gene3D" id="3.30.750.24">
    <property type="entry name" value="STAS domain"/>
    <property type="match status" value="1"/>
</dbReference>
<gene>
    <name evidence="4" type="ORF">VHP8226_03684</name>
</gene>
<proteinExistence type="inferred from homology"/>
<dbReference type="SUPFAM" id="SSF52091">
    <property type="entry name" value="SpoIIaa-like"/>
    <property type="match status" value="1"/>
</dbReference>
<evidence type="ECO:0000313" key="4">
    <source>
        <dbReference type="EMBL" id="CAH0529954.1"/>
    </source>
</evidence>
<dbReference type="NCBIfam" id="TIGR00377">
    <property type="entry name" value="ant_ant_sig"/>
    <property type="match status" value="1"/>
</dbReference>
<dbReference type="InterPro" id="IPR003658">
    <property type="entry name" value="Anti-sigma_ant"/>
</dbReference>
<comment type="similarity">
    <text evidence="1 2">Belongs to the anti-sigma-factor antagonist family.</text>
</comment>
<evidence type="ECO:0000313" key="5">
    <source>
        <dbReference type="Proteomes" id="UP000838160"/>
    </source>
</evidence>
<dbReference type="Pfam" id="PF01740">
    <property type="entry name" value="STAS"/>
    <property type="match status" value="1"/>
</dbReference>
<dbReference type="Proteomes" id="UP000838160">
    <property type="component" value="Unassembled WGS sequence"/>
</dbReference>
<keyword evidence="5" id="KW-1185">Reference proteome</keyword>
<dbReference type="InterPro" id="IPR002645">
    <property type="entry name" value="STAS_dom"/>
</dbReference>
<comment type="caution">
    <text evidence="4">The sequence shown here is derived from an EMBL/GenBank/DDBJ whole genome shotgun (WGS) entry which is preliminary data.</text>
</comment>
<name>A0ABM8ZMZ9_9VIBR</name>
<evidence type="ECO:0000256" key="1">
    <source>
        <dbReference type="ARBA" id="ARBA00009013"/>
    </source>
</evidence>
<dbReference type="CDD" id="cd07043">
    <property type="entry name" value="STAS_anti-anti-sigma_factors"/>
    <property type="match status" value="1"/>
</dbReference>
<feature type="domain" description="STAS" evidence="3">
    <location>
        <begin position="2"/>
        <end position="110"/>
    </location>
</feature>
<dbReference type="RefSeq" id="WP_237486482.1">
    <property type="nucleotide sequence ID" value="NZ_CAKLCM010000003.1"/>
</dbReference>
<evidence type="ECO:0000256" key="2">
    <source>
        <dbReference type="RuleBase" id="RU003749"/>
    </source>
</evidence>
<sequence length="110" mass="12366">MQLVKSEISTNTLNINVIGDLDAKGCRDIQPSIDELISSDTHQEIEVDLHQVRFMDSSGIGAIVYLYKRLVEQQRTMRLENVEGQPLKIITLLRIGQAIPVNIASSNEYL</sequence>
<evidence type="ECO:0000259" key="3">
    <source>
        <dbReference type="PROSITE" id="PS50801"/>
    </source>
</evidence>
<reference evidence="4" key="1">
    <citation type="submission" date="2021-12" db="EMBL/GenBank/DDBJ databases">
        <authorList>
            <person name="Rodrigo-Torres L."/>
            <person name="Arahal R. D."/>
            <person name="Lucena T."/>
        </authorList>
    </citation>
    <scope>NUCLEOTIDE SEQUENCE</scope>
    <source>
        <strain evidence="4">CECT 8226</strain>
    </source>
</reference>
<dbReference type="PANTHER" id="PTHR33495">
    <property type="entry name" value="ANTI-SIGMA FACTOR ANTAGONIST TM_1081-RELATED-RELATED"/>
    <property type="match status" value="1"/>
</dbReference>
<protein>
    <recommendedName>
        <fullName evidence="2">Anti-sigma factor antagonist</fullName>
    </recommendedName>
</protein>